<dbReference type="Proteomes" id="UP000002640">
    <property type="component" value="Unassembled WGS sequence"/>
</dbReference>
<evidence type="ECO:0000313" key="3">
    <source>
        <dbReference type="EMBL" id="EGZ24034.1"/>
    </source>
</evidence>
<feature type="compositionally biased region" description="Polar residues" evidence="1">
    <location>
        <begin position="272"/>
        <end position="288"/>
    </location>
</feature>
<keyword evidence="2" id="KW-0812">Transmembrane</keyword>
<dbReference type="RefSeq" id="XP_009519322.1">
    <property type="nucleotide sequence ID" value="XM_009521027.1"/>
</dbReference>
<feature type="transmembrane region" description="Helical" evidence="2">
    <location>
        <begin position="624"/>
        <end position="643"/>
    </location>
</feature>
<feature type="compositionally biased region" description="Polar residues" evidence="1">
    <location>
        <begin position="534"/>
        <end position="549"/>
    </location>
</feature>
<protein>
    <submittedName>
        <fullName evidence="3">Uncharacterized protein</fullName>
    </submittedName>
</protein>
<dbReference type="OMA" id="WHEEMIQ"/>
<feature type="region of interest" description="Disordered" evidence="1">
    <location>
        <begin position="44"/>
        <end position="76"/>
    </location>
</feature>
<evidence type="ECO:0000313" key="4">
    <source>
        <dbReference type="Proteomes" id="UP000002640"/>
    </source>
</evidence>
<feature type="compositionally biased region" description="Acidic residues" evidence="1">
    <location>
        <begin position="679"/>
        <end position="693"/>
    </location>
</feature>
<reference evidence="3 4" key="1">
    <citation type="journal article" date="2006" name="Science">
        <title>Phytophthora genome sequences uncover evolutionary origins and mechanisms of pathogenesis.</title>
        <authorList>
            <person name="Tyler B.M."/>
            <person name="Tripathy S."/>
            <person name="Zhang X."/>
            <person name="Dehal P."/>
            <person name="Jiang R.H."/>
            <person name="Aerts A."/>
            <person name="Arredondo F.D."/>
            <person name="Baxter L."/>
            <person name="Bensasson D."/>
            <person name="Beynon J.L."/>
            <person name="Chapman J."/>
            <person name="Damasceno C.M."/>
            <person name="Dorrance A.E."/>
            <person name="Dou D."/>
            <person name="Dickerman A.W."/>
            <person name="Dubchak I.L."/>
            <person name="Garbelotto M."/>
            <person name="Gijzen M."/>
            <person name="Gordon S.G."/>
            <person name="Govers F."/>
            <person name="Grunwald N.J."/>
            <person name="Huang W."/>
            <person name="Ivors K.L."/>
            <person name="Jones R.W."/>
            <person name="Kamoun S."/>
            <person name="Krampis K."/>
            <person name="Lamour K.H."/>
            <person name="Lee M.K."/>
            <person name="McDonald W.H."/>
            <person name="Medina M."/>
            <person name="Meijer H.J."/>
            <person name="Nordberg E.K."/>
            <person name="Maclean D.J."/>
            <person name="Ospina-Giraldo M.D."/>
            <person name="Morris P.F."/>
            <person name="Phuntumart V."/>
            <person name="Putnam N.H."/>
            <person name="Rash S."/>
            <person name="Rose J.K."/>
            <person name="Sakihama Y."/>
            <person name="Salamov A.A."/>
            <person name="Savidor A."/>
            <person name="Scheuring C.F."/>
            <person name="Smith B.M."/>
            <person name="Sobral B.W."/>
            <person name="Terry A."/>
            <person name="Torto-Alalibo T.A."/>
            <person name="Win J."/>
            <person name="Xu Z."/>
            <person name="Zhang H."/>
            <person name="Grigoriev I.V."/>
            <person name="Rokhsar D.S."/>
            <person name="Boore J.L."/>
        </authorList>
    </citation>
    <scope>NUCLEOTIDE SEQUENCE [LARGE SCALE GENOMIC DNA]</scope>
    <source>
        <strain evidence="3 4">P6497</strain>
    </source>
</reference>
<accession>G4Z133</accession>
<name>G4Z133_PHYSP</name>
<feature type="region of interest" description="Disordered" evidence="1">
    <location>
        <begin position="89"/>
        <end position="171"/>
    </location>
</feature>
<dbReference type="SMR" id="G4Z133"/>
<feature type="compositionally biased region" description="Basic and acidic residues" evidence="1">
    <location>
        <begin position="298"/>
        <end position="307"/>
    </location>
</feature>
<organism evidence="3 4">
    <name type="scientific">Phytophthora sojae (strain P6497)</name>
    <name type="common">Soybean stem and root rot agent</name>
    <name type="synonym">Phytophthora megasperma f. sp. glycines</name>
    <dbReference type="NCBI Taxonomy" id="1094619"/>
    <lineage>
        <taxon>Eukaryota</taxon>
        <taxon>Sar</taxon>
        <taxon>Stramenopiles</taxon>
        <taxon>Oomycota</taxon>
        <taxon>Peronosporomycetes</taxon>
        <taxon>Peronosporales</taxon>
        <taxon>Peronosporaceae</taxon>
        <taxon>Phytophthora</taxon>
    </lineage>
</organism>
<feature type="region of interest" description="Disordered" evidence="1">
    <location>
        <begin position="675"/>
        <end position="751"/>
    </location>
</feature>
<dbReference type="KEGG" id="psoj:PHYSODRAFT_483240"/>
<feature type="compositionally biased region" description="Low complexity" evidence="1">
    <location>
        <begin position="45"/>
        <end position="55"/>
    </location>
</feature>
<evidence type="ECO:0000256" key="1">
    <source>
        <dbReference type="SAM" id="MobiDB-lite"/>
    </source>
</evidence>
<feature type="region of interest" description="Disordered" evidence="1">
    <location>
        <begin position="531"/>
        <end position="558"/>
    </location>
</feature>
<keyword evidence="4" id="KW-1185">Reference proteome</keyword>
<gene>
    <name evidence="3" type="ORF">PHYSODRAFT_483240</name>
</gene>
<feature type="region of interest" description="Disordered" evidence="1">
    <location>
        <begin position="271"/>
        <end position="340"/>
    </location>
</feature>
<keyword evidence="2" id="KW-1133">Transmembrane helix</keyword>
<proteinExistence type="predicted"/>
<dbReference type="GeneID" id="20655598"/>
<sequence>MTARHDYRRERNRPVRNALLKWQLQQDQRRLAEVQQRLMRMAAPSLSSSLGLGLDSSDRPRPTLRRTRPLQHHDPEEDALMHLIMEREQREAAKQQCNQLNDRPPIGLKPSRIPYPSVLPPLRRPEEHPKPPNNSSVKHVTLRPTGQKLNAAGDFYSPVRPRESSLSSSTSEFRQNLAFSRIKAPTPKRLVGATAAPSPRNPLRYDQMKTPDRWRTTAMHSNQEEFNESALRRWEEEDAMQADRLLEKAARDGDSEALWNDLFYGTKAARAKTNQQPEQPVVYSTSNFPEVFSRSRSNSHDSSRDDGINGQVQKAGDLVAGDDHNNYGGSSGGGDKEQLSKAEVPTGELSAISNVLASAGIPSWSFVVVASCLLVGTCGFLVEELMGLLGLFSKSSPLTLSRAEQDRMRDRVTALQQELQGFQLSTSEIEVKSQTVLTELQRHMDRMRLDREQHQNMLTGEMQELRRHILGVTHELVEKERQSIQAQLKEIVEIQVINELEANERKAIAGSEVNSKEEAVVEAPAAIEVDTTENESAPVSTSYTSTNTEPLHDGNDAQDGKNLPSVWHEEMIQAKIESGQEVAATPLQTLEQTGAHNDVVVEPSPKATVIVKSPRSPSGMSLEGILLLIGIMFLAACVVLRVYNINRRKRWFEERRKRRNQRALLLAQQRARAMAENQYDSDEWDEEDTDGGVEEVSLMTPVRDSDDDEAKSEALHQPPDIDTDFEDDNQSEEASHSPPEAYQAATFEVRP</sequence>
<feature type="compositionally biased region" description="Acidic residues" evidence="1">
    <location>
        <begin position="721"/>
        <end position="731"/>
    </location>
</feature>
<evidence type="ECO:0000256" key="2">
    <source>
        <dbReference type="SAM" id="Phobius"/>
    </source>
</evidence>
<dbReference type="EMBL" id="JH159152">
    <property type="protein sequence ID" value="EGZ24034.1"/>
    <property type="molecule type" value="Genomic_DNA"/>
</dbReference>
<dbReference type="InParanoid" id="G4Z133"/>
<keyword evidence="2" id="KW-0472">Membrane</keyword>
<dbReference type="AlphaFoldDB" id="G4Z133"/>